<proteinExistence type="predicted"/>
<evidence type="ECO:0000313" key="1">
    <source>
        <dbReference type="EMBL" id="GAI67927.1"/>
    </source>
</evidence>
<sequence length="46" mass="5198">MGAIRRVLNYNSYYPLRSEKKVVDYIEGVTADADKGADNFLRGMVT</sequence>
<dbReference type="EMBL" id="BARW01002134">
    <property type="protein sequence ID" value="GAI67927.1"/>
    <property type="molecule type" value="Genomic_DNA"/>
</dbReference>
<organism evidence="1">
    <name type="scientific">marine sediment metagenome</name>
    <dbReference type="NCBI Taxonomy" id="412755"/>
    <lineage>
        <taxon>unclassified sequences</taxon>
        <taxon>metagenomes</taxon>
        <taxon>ecological metagenomes</taxon>
    </lineage>
</organism>
<gene>
    <name evidence="1" type="ORF">S12H4_06176</name>
</gene>
<protein>
    <submittedName>
        <fullName evidence="1">Uncharacterized protein</fullName>
    </submittedName>
</protein>
<dbReference type="AlphaFoldDB" id="X1QHG8"/>
<reference evidence="1" key="1">
    <citation type="journal article" date="2014" name="Front. Microbiol.">
        <title>High frequency of phylogenetically diverse reductive dehalogenase-homologous genes in deep subseafloor sedimentary metagenomes.</title>
        <authorList>
            <person name="Kawai M."/>
            <person name="Futagami T."/>
            <person name="Toyoda A."/>
            <person name="Takaki Y."/>
            <person name="Nishi S."/>
            <person name="Hori S."/>
            <person name="Arai W."/>
            <person name="Tsubouchi T."/>
            <person name="Morono Y."/>
            <person name="Uchiyama I."/>
            <person name="Ito T."/>
            <person name="Fujiyama A."/>
            <person name="Inagaki F."/>
            <person name="Takami H."/>
        </authorList>
    </citation>
    <scope>NUCLEOTIDE SEQUENCE</scope>
    <source>
        <strain evidence="1">Expedition CK06-06</strain>
    </source>
</reference>
<comment type="caution">
    <text evidence="1">The sequence shown here is derived from an EMBL/GenBank/DDBJ whole genome shotgun (WGS) entry which is preliminary data.</text>
</comment>
<name>X1QHG8_9ZZZZ</name>
<accession>X1QHG8</accession>